<comment type="caution">
    <text evidence="1">The sequence shown here is derived from an EMBL/GenBank/DDBJ whole genome shotgun (WGS) entry which is preliminary data.</text>
</comment>
<keyword evidence="2" id="KW-1185">Reference proteome</keyword>
<dbReference type="GeneID" id="92091384"/>
<evidence type="ECO:0000313" key="1">
    <source>
        <dbReference type="EMBL" id="KAK8070296.1"/>
    </source>
</evidence>
<reference evidence="1 2" key="1">
    <citation type="submission" date="2023-01" db="EMBL/GenBank/DDBJ databases">
        <title>Analysis of 21 Apiospora genomes using comparative genomics revels a genus with tremendous synthesis potential of carbohydrate active enzymes and secondary metabolites.</title>
        <authorList>
            <person name="Sorensen T."/>
        </authorList>
    </citation>
    <scope>NUCLEOTIDE SEQUENCE [LARGE SCALE GENOMIC DNA]</scope>
    <source>
        <strain evidence="1 2">CBS 135458</strain>
    </source>
</reference>
<name>A0ABR1VJ34_9PEZI</name>
<protein>
    <submittedName>
        <fullName evidence="1">Uncharacterized protein</fullName>
    </submittedName>
</protein>
<accession>A0ABR1VJ34</accession>
<dbReference type="RefSeq" id="XP_066717590.1">
    <property type="nucleotide sequence ID" value="XM_066858321.1"/>
</dbReference>
<sequence length="69" mass="7905">MAILDDQYFLSIRYEVVTYHQLGAWRTPDDWMWEAFTTLGIGTGPRAGVISTRIISRARSRGAGKWAMR</sequence>
<gene>
    <name evidence="1" type="ORF">PG994_006912</name>
</gene>
<dbReference type="Proteomes" id="UP001480595">
    <property type="component" value="Unassembled WGS sequence"/>
</dbReference>
<organism evidence="1 2">
    <name type="scientific">Apiospora phragmitis</name>
    <dbReference type="NCBI Taxonomy" id="2905665"/>
    <lineage>
        <taxon>Eukaryota</taxon>
        <taxon>Fungi</taxon>
        <taxon>Dikarya</taxon>
        <taxon>Ascomycota</taxon>
        <taxon>Pezizomycotina</taxon>
        <taxon>Sordariomycetes</taxon>
        <taxon>Xylariomycetidae</taxon>
        <taxon>Amphisphaeriales</taxon>
        <taxon>Apiosporaceae</taxon>
        <taxon>Apiospora</taxon>
    </lineage>
</organism>
<dbReference type="EMBL" id="JAQQWL010000006">
    <property type="protein sequence ID" value="KAK8070296.1"/>
    <property type="molecule type" value="Genomic_DNA"/>
</dbReference>
<evidence type="ECO:0000313" key="2">
    <source>
        <dbReference type="Proteomes" id="UP001480595"/>
    </source>
</evidence>
<proteinExistence type="predicted"/>